<protein>
    <recommendedName>
        <fullName evidence="8">Mediator of RNA polymerase II transcription subunit 22</fullName>
    </recommendedName>
</protein>
<dbReference type="Gene3D" id="6.10.280.160">
    <property type="entry name" value="Mediator of RNA polymerase II transcription subunit 22"/>
    <property type="match status" value="1"/>
</dbReference>
<reference evidence="6 7" key="1">
    <citation type="journal article" date="2011" name="Proc. Natl. Acad. Sci. U.S.A.">
        <title>Evolutionary erosion of yeast sex chromosomes by mating-type switching accidents.</title>
        <authorList>
            <person name="Gordon J.L."/>
            <person name="Armisen D."/>
            <person name="Proux-Wera E."/>
            <person name="Oheigeartaigh S.S."/>
            <person name="Byrne K.P."/>
            <person name="Wolfe K.H."/>
        </authorList>
    </citation>
    <scope>NUCLEOTIDE SEQUENCE [LARGE SCALE GENOMIC DNA]</scope>
    <source>
        <strain evidence="7">ATCC 22294 / BCRC 22015 / CBS 2517 / CECT 1963 / NBRC 1671 / NRRL Y-8276</strain>
    </source>
</reference>
<gene>
    <name evidence="6" type="primary">KAFR0G02850</name>
    <name evidence="6" type="ORF">KAFR_0G02850</name>
</gene>
<dbReference type="GO" id="GO:0060261">
    <property type="term" value="P:positive regulation of transcription initiation by RNA polymerase II"/>
    <property type="evidence" value="ECO:0007669"/>
    <property type="project" value="EnsemblFungi"/>
</dbReference>
<evidence type="ECO:0000256" key="5">
    <source>
        <dbReference type="ARBA" id="ARBA00023242"/>
    </source>
</evidence>
<dbReference type="GeneID" id="13887296"/>
<dbReference type="STRING" id="1071382.H2AY67"/>
<evidence type="ECO:0000256" key="4">
    <source>
        <dbReference type="ARBA" id="ARBA00023163"/>
    </source>
</evidence>
<dbReference type="GO" id="GO:0003712">
    <property type="term" value="F:transcription coregulator activity"/>
    <property type="evidence" value="ECO:0007669"/>
    <property type="project" value="InterPro"/>
</dbReference>
<keyword evidence="3" id="KW-0805">Transcription regulation</keyword>
<dbReference type="HOGENOM" id="CLU_130571_0_0_1"/>
<evidence type="ECO:0000313" key="6">
    <source>
        <dbReference type="EMBL" id="CCF59317.1"/>
    </source>
</evidence>
<evidence type="ECO:0000256" key="3">
    <source>
        <dbReference type="ARBA" id="ARBA00023015"/>
    </source>
</evidence>
<keyword evidence="4" id="KW-0804">Transcription</keyword>
<dbReference type="GO" id="GO:0032968">
    <property type="term" value="P:positive regulation of transcription elongation by RNA polymerase II"/>
    <property type="evidence" value="ECO:0007669"/>
    <property type="project" value="EnsemblFungi"/>
</dbReference>
<dbReference type="KEGG" id="kaf:KAFR_0G02850"/>
<dbReference type="RefSeq" id="XP_003958452.1">
    <property type="nucleotide sequence ID" value="XM_003958403.1"/>
</dbReference>
<dbReference type="GO" id="GO:0016592">
    <property type="term" value="C:mediator complex"/>
    <property type="evidence" value="ECO:0007669"/>
    <property type="project" value="InterPro"/>
</dbReference>
<comment type="subcellular location">
    <subcellularLocation>
        <location evidence="1">Nucleus</location>
    </subcellularLocation>
</comment>
<dbReference type="OrthoDB" id="203279at2759"/>
<dbReference type="Pfam" id="PF06179">
    <property type="entry name" value="Med22"/>
    <property type="match status" value="1"/>
</dbReference>
<dbReference type="InterPro" id="IPR009332">
    <property type="entry name" value="Med22"/>
</dbReference>
<dbReference type="PIRSF" id="PIRSF007936">
    <property type="entry name" value="SRB6"/>
    <property type="match status" value="1"/>
</dbReference>
<dbReference type="InterPro" id="IPR016530">
    <property type="entry name" value="Med22_Saccharomyce"/>
</dbReference>
<keyword evidence="5" id="KW-0539">Nucleus</keyword>
<dbReference type="GO" id="GO:0070847">
    <property type="term" value="C:core mediator complex"/>
    <property type="evidence" value="ECO:0007669"/>
    <property type="project" value="EnsemblFungi"/>
</dbReference>
<dbReference type="eggNOG" id="ENOG502S77A">
    <property type="taxonomic scope" value="Eukaryota"/>
</dbReference>
<evidence type="ECO:0000256" key="2">
    <source>
        <dbReference type="ARBA" id="ARBA00005942"/>
    </source>
</evidence>
<proteinExistence type="inferred from homology"/>
<evidence type="ECO:0008006" key="8">
    <source>
        <dbReference type="Google" id="ProtNLM"/>
    </source>
</evidence>
<organism evidence="6 7">
    <name type="scientific">Kazachstania africana (strain ATCC 22294 / BCRC 22015 / CBS 2517 / CECT 1963 / NBRC 1671 / NRRL Y-8276)</name>
    <name type="common">Yeast</name>
    <name type="synonym">Kluyveromyces africanus</name>
    <dbReference type="NCBI Taxonomy" id="1071382"/>
    <lineage>
        <taxon>Eukaryota</taxon>
        <taxon>Fungi</taxon>
        <taxon>Dikarya</taxon>
        <taxon>Ascomycota</taxon>
        <taxon>Saccharomycotina</taxon>
        <taxon>Saccharomycetes</taxon>
        <taxon>Saccharomycetales</taxon>
        <taxon>Saccharomycetaceae</taxon>
        <taxon>Kazachstania</taxon>
    </lineage>
</organism>
<dbReference type="InParanoid" id="H2AY67"/>
<evidence type="ECO:0000256" key="1">
    <source>
        <dbReference type="ARBA" id="ARBA00004123"/>
    </source>
</evidence>
<accession>H2AY67</accession>
<dbReference type="EMBL" id="HE650827">
    <property type="protein sequence ID" value="CCF59317.1"/>
    <property type="molecule type" value="Genomic_DNA"/>
</dbReference>
<dbReference type="GO" id="GO:0051123">
    <property type="term" value="P:RNA polymerase II preinitiation complex assembly"/>
    <property type="evidence" value="ECO:0007669"/>
    <property type="project" value="EnsemblFungi"/>
</dbReference>
<dbReference type="AlphaFoldDB" id="H2AY67"/>
<keyword evidence="7" id="KW-1185">Reference proteome</keyword>
<dbReference type="Proteomes" id="UP000005220">
    <property type="component" value="Chromosome 7"/>
</dbReference>
<evidence type="ECO:0000313" key="7">
    <source>
        <dbReference type="Proteomes" id="UP000005220"/>
    </source>
</evidence>
<sequence>MSDQVLLEKLDQTTETLSVKLAELIRLSGLDNGVEETDGNENNIDNQTDLSIATTGVTIMNTQNTQLIKGVQDLLTLTRSIREKWLLNQIPEQDEGPKDSLKNTNHEGLESLLDKSMKEIVGEDAMTNI</sequence>
<name>H2AY67_KAZAF</name>
<comment type="similarity">
    <text evidence="2">Belongs to the Mediator complex subunit 22 family.</text>
</comment>
<dbReference type="FunCoup" id="H2AY67">
    <property type="interactions" value="177"/>
</dbReference>